<sequence length="74" mass="8927">MENKICFYNVKAKSLASTYSFHSISILSSYFLLFLAFISVCFMLHVIDQNFHRNWWPNEWYMFELCLAVLYVKL</sequence>
<proteinExistence type="predicted"/>
<dbReference type="EMBL" id="GEDG01033180">
    <property type="protein sequence ID" value="JAP10400.1"/>
    <property type="molecule type" value="Transcribed_RNA"/>
</dbReference>
<reference evidence="2" key="1">
    <citation type="submission" date="2015-12" db="EMBL/GenBank/DDBJ databases">
        <title>Gene expression during late stages of embryo sac development: a critical building block for successful pollen-pistil interactions.</title>
        <authorList>
            <person name="Liu Y."/>
            <person name="Joly V."/>
            <person name="Sabar M."/>
            <person name="Matton D.P."/>
        </authorList>
    </citation>
    <scope>NUCLEOTIDE SEQUENCE</scope>
</reference>
<accession>A0A0V0GSN5</accession>
<organism evidence="2">
    <name type="scientific">Solanum chacoense</name>
    <name type="common">Chaco potato</name>
    <dbReference type="NCBI Taxonomy" id="4108"/>
    <lineage>
        <taxon>Eukaryota</taxon>
        <taxon>Viridiplantae</taxon>
        <taxon>Streptophyta</taxon>
        <taxon>Embryophyta</taxon>
        <taxon>Tracheophyta</taxon>
        <taxon>Spermatophyta</taxon>
        <taxon>Magnoliopsida</taxon>
        <taxon>eudicotyledons</taxon>
        <taxon>Gunneridae</taxon>
        <taxon>Pentapetalae</taxon>
        <taxon>asterids</taxon>
        <taxon>lamiids</taxon>
        <taxon>Solanales</taxon>
        <taxon>Solanaceae</taxon>
        <taxon>Solanoideae</taxon>
        <taxon>Solaneae</taxon>
        <taxon>Solanum</taxon>
    </lineage>
</organism>
<dbReference type="AlphaFoldDB" id="A0A0V0GSN5"/>
<keyword evidence="1" id="KW-1133">Transmembrane helix</keyword>
<evidence type="ECO:0000256" key="1">
    <source>
        <dbReference type="SAM" id="Phobius"/>
    </source>
</evidence>
<protein>
    <submittedName>
        <fullName evidence="2">Putative ovule protein</fullName>
    </submittedName>
</protein>
<evidence type="ECO:0000313" key="2">
    <source>
        <dbReference type="EMBL" id="JAP10400.1"/>
    </source>
</evidence>
<keyword evidence="1" id="KW-0812">Transmembrane</keyword>
<name>A0A0V0GSN5_SOLCH</name>
<keyword evidence="1" id="KW-0472">Membrane</keyword>
<feature type="transmembrane region" description="Helical" evidence="1">
    <location>
        <begin position="24"/>
        <end position="47"/>
    </location>
</feature>